<keyword evidence="1" id="KW-0732">Signal</keyword>
<dbReference type="EMBL" id="JACKXD010000002">
    <property type="protein sequence ID" value="MBB6645679.1"/>
    <property type="molecule type" value="Genomic_DNA"/>
</dbReference>
<accession>A0A7J9SHR9</accession>
<evidence type="ECO:0000313" key="5">
    <source>
        <dbReference type="EMBL" id="MBB6645679.1"/>
    </source>
</evidence>
<dbReference type="RefSeq" id="WP_185192065.1">
    <property type="nucleotide sequence ID" value="NZ_JACKXD010000002.1"/>
</dbReference>
<gene>
    <name evidence="5" type="ORF">H5V44_05115</name>
</gene>
<organism evidence="5 6">
    <name type="scientific">Halobellus ruber</name>
    <dbReference type="NCBI Taxonomy" id="2761102"/>
    <lineage>
        <taxon>Archaea</taxon>
        <taxon>Methanobacteriati</taxon>
        <taxon>Methanobacteriota</taxon>
        <taxon>Stenosarchaea group</taxon>
        <taxon>Halobacteria</taxon>
        <taxon>Halobacteriales</taxon>
        <taxon>Haloferacaceae</taxon>
        <taxon>Halobellus</taxon>
    </lineage>
</organism>
<dbReference type="GO" id="GO:0030115">
    <property type="term" value="C:S-layer"/>
    <property type="evidence" value="ECO:0007669"/>
    <property type="project" value="UniProtKB-SubCell"/>
</dbReference>
<feature type="transmembrane region" description="Helical" evidence="3">
    <location>
        <begin position="156"/>
        <end position="174"/>
    </location>
</feature>
<dbReference type="Pfam" id="PF18204">
    <property type="entry name" value="PGF-CTERM"/>
    <property type="match status" value="1"/>
</dbReference>
<comment type="caution">
    <text evidence="5">The sequence shown here is derived from an EMBL/GenBank/DDBJ whole genome shotgun (WGS) entry which is preliminary data.</text>
</comment>
<feature type="region of interest" description="Disordered" evidence="2">
    <location>
        <begin position="128"/>
        <end position="151"/>
    </location>
</feature>
<dbReference type="NCBIfam" id="NF045517">
    <property type="entry name" value="halo_surf_dom"/>
    <property type="match status" value="1"/>
</dbReference>
<dbReference type="AlphaFoldDB" id="A0A7J9SHR9"/>
<keyword evidence="6" id="KW-1185">Reference proteome</keyword>
<dbReference type="InterPro" id="IPR026371">
    <property type="entry name" value="PGF_CTERM"/>
</dbReference>
<dbReference type="GO" id="GO:0005886">
    <property type="term" value="C:plasma membrane"/>
    <property type="evidence" value="ECO:0007669"/>
    <property type="project" value="UniProtKB-SubCell"/>
</dbReference>
<keyword evidence="3" id="KW-0812">Transmembrane</keyword>
<name>A0A7J9SHR9_9EURY</name>
<keyword evidence="3" id="KW-1133">Transmembrane helix</keyword>
<proteinExistence type="predicted"/>
<evidence type="ECO:0000259" key="4">
    <source>
        <dbReference type="Pfam" id="PF18204"/>
    </source>
</evidence>
<feature type="domain" description="PGF-CTERM archaeal protein-sorting signal" evidence="4">
    <location>
        <begin position="154"/>
        <end position="175"/>
    </location>
</feature>
<sequence>MTRRPPPDHTDREPWIPPTRRLAAVTLAALLVASAGLAPAAAQSDGDTVALETDRVPSTGNATVAGTTALDPGTELRILLRSTGDTEPAFLRSTTATVGPDGAWNATVDLSPVETHDRMSVTVTAAEGDTSETFEASLRDDRASGSPDEAPISTPGFGVIVAVAAILASAALLARTRR</sequence>
<protein>
    <submittedName>
        <fullName evidence="5">PGF-CTERM sorting domain-containing protein</fullName>
    </submittedName>
</protein>
<keyword evidence="3" id="KW-0472">Membrane</keyword>
<dbReference type="NCBIfam" id="TIGR04126">
    <property type="entry name" value="PGF_CTERM"/>
    <property type="match status" value="1"/>
</dbReference>
<reference evidence="5 6" key="1">
    <citation type="submission" date="2020-08" db="EMBL/GenBank/DDBJ databases">
        <authorList>
            <person name="Seo M.-J."/>
        </authorList>
    </citation>
    <scope>NUCLEOTIDE SEQUENCE [LARGE SCALE GENOMIC DNA]</scope>
    <source>
        <strain evidence="5 6">MBLA0160</strain>
    </source>
</reference>
<evidence type="ECO:0000256" key="1">
    <source>
        <dbReference type="ARBA" id="ARBA00022729"/>
    </source>
</evidence>
<evidence type="ECO:0000313" key="6">
    <source>
        <dbReference type="Proteomes" id="UP000546257"/>
    </source>
</evidence>
<evidence type="ECO:0000256" key="2">
    <source>
        <dbReference type="SAM" id="MobiDB-lite"/>
    </source>
</evidence>
<dbReference type="Proteomes" id="UP000546257">
    <property type="component" value="Unassembled WGS sequence"/>
</dbReference>
<evidence type="ECO:0000256" key="3">
    <source>
        <dbReference type="SAM" id="Phobius"/>
    </source>
</evidence>